<organism evidence="1 2">
    <name type="scientific">Coleophoma cylindrospora</name>
    <dbReference type="NCBI Taxonomy" id="1849047"/>
    <lineage>
        <taxon>Eukaryota</taxon>
        <taxon>Fungi</taxon>
        <taxon>Dikarya</taxon>
        <taxon>Ascomycota</taxon>
        <taxon>Pezizomycotina</taxon>
        <taxon>Leotiomycetes</taxon>
        <taxon>Helotiales</taxon>
        <taxon>Dermateaceae</taxon>
        <taxon>Coleophoma</taxon>
    </lineage>
</organism>
<keyword evidence="2" id="KW-1185">Reference proteome</keyword>
<reference evidence="1 2" key="1">
    <citation type="journal article" date="2018" name="IMA Fungus">
        <title>IMA Genome-F 9: Draft genome sequence of Annulohypoxylon stygium, Aspergillus mulundensis, Berkeleyomyces basicola (syn. Thielaviopsis basicola), Ceratocystis smalleyi, two Cercospora beticola strains, Coleophoma cylindrospora, Fusarium fracticaudum, Phialophora cf. hyalina, and Morchella septimelata.</title>
        <authorList>
            <person name="Wingfield B.D."/>
            <person name="Bills G.F."/>
            <person name="Dong Y."/>
            <person name="Huang W."/>
            <person name="Nel W.J."/>
            <person name="Swalarsk-Parry B.S."/>
            <person name="Vaghefi N."/>
            <person name="Wilken P.M."/>
            <person name="An Z."/>
            <person name="de Beer Z.W."/>
            <person name="De Vos L."/>
            <person name="Chen L."/>
            <person name="Duong T.A."/>
            <person name="Gao Y."/>
            <person name="Hammerbacher A."/>
            <person name="Kikkert J.R."/>
            <person name="Li Y."/>
            <person name="Li H."/>
            <person name="Li K."/>
            <person name="Li Q."/>
            <person name="Liu X."/>
            <person name="Ma X."/>
            <person name="Naidoo K."/>
            <person name="Pethybridge S.J."/>
            <person name="Sun J."/>
            <person name="Steenkamp E.T."/>
            <person name="van der Nest M.A."/>
            <person name="van Wyk S."/>
            <person name="Wingfield M.J."/>
            <person name="Xiong C."/>
            <person name="Yue Q."/>
            <person name="Zhang X."/>
        </authorList>
    </citation>
    <scope>NUCLEOTIDE SEQUENCE [LARGE SCALE GENOMIC DNA]</scope>
    <source>
        <strain evidence="1 2">BP6252</strain>
    </source>
</reference>
<evidence type="ECO:0000313" key="2">
    <source>
        <dbReference type="Proteomes" id="UP000256645"/>
    </source>
</evidence>
<sequence>MARTYSTERSLGVFLSFEVNSQMARYNAAAVVWTLDSATNRKQTSRLGIDRESQKSAVPSTIDSYTLVCLPGKVRMEALAAGRPMRGQVPGLTRKFVPTAWMRRSGGDLLVFKRKPVTASSPRSLINGPFSRRLQMIKSF</sequence>
<dbReference type="AlphaFoldDB" id="A0A3D8SF26"/>
<evidence type="ECO:0000313" key="1">
    <source>
        <dbReference type="EMBL" id="RDW84945.1"/>
    </source>
</evidence>
<proteinExistence type="predicted"/>
<dbReference type="EMBL" id="PDLM01000002">
    <property type="protein sequence ID" value="RDW84945.1"/>
    <property type="molecule type" value="Genomic_DNA"/>
</dbReference>
<name>A0A3D8SF26_9HELO</name>
<accession>A0A3D8SF26</accession>
<comment type="caution">
    <text evidence="1">The sequence shown here is derived from an EMBL/GenBank/DDBJ whole genome shotgun (WGS) entry which is preliminary data.</text>
</comment>
<dbReference type="Proteomes" id="UP000256645">
    <property type="component" value="Unassembled WGS sequence"/>
</dbReference>
<protein>
    <submittedName>
        <fullName evidence="1">Uncharacterized protein</fullName>
    </submittedName>
</protein>
<gene>
    <name evidence="1" type="ORF">BP6252_02535</name>
</gene>